<feature type="transmembrane region" description="Helical" evidence="1">
    <location>
        <begin position="114"/>
        <end position="140"/>
    </location>
</feature>
<sequence>MTQPRVIGRTPSERSARYLRWSLGPFLAGFSAAVLSPLTSGAVETVLSLVAPVLLVLALLLVGIAVTQTTRRPELVWIVVGILVFWVVNSSLYLHLVDLANNSLDDVPSEEAIALLSTLFTAGVGALVAAALIVIVGWVVRPGRWLALNGPGGQS</sequence>
<organism evidence="2 3">
    <name type="scientific">Conyzicola lurida</name>
    <dbReference type="NCBI Taxonomy" id="1172621"/>
    <lineage>
        <taxon>Bacteria</taxon>
        <taxon>Bacillati</taxon>
        <taxon>Actinomycetota</taxon>
        <taxon>Actinomycetes</taxon>
        <taxon>Micrococcales</taxon>
        <taxon>Microbacteriaceae</taxon>
        <taxon>Conyzicola</taxon>
    </lineage>
</organism>
<keyword evidence="1" id="KW-0472">Membrane</keyword>
<reference evidence="2 3" key="1">
    <citation type="submission" date="2020-08" db="EMBL/GenBank/DDBJ databases">
        <title>Sequencing the genomes of 1000 actinobacteria strains.</title>
        <authorList>
            <person name="Klenk H.-P."/>
        </authorList>
    </citation>
    <scope>NUCLEOTIDE SEQUENCE [LARGE SCALE GENOMIC DNA]</scope>
    <source>
        <strain evidence="2 3">DSM 105784</strain>
    </source>
</reference>
<dbReference type="EMBL" id="JACHMJ010000001">
    <property type="protein sequence ID" value="MBB5843672.1"/>
    <property type="molecule type" value="Genomic_DNA"/>
</dbReference>
<keyword evidence="1" id="KW-0812">Transmembrane</keyword>
<keyword evidence="3" id="KW-1185">Reference proteome</keyword>
<dbReference type="AlphaFoldDB" id="A0A841ANY8"/>
<dbReference type="Proteomes" id="UP000536685">
    <property type="component" value="Unassembled WGS sequence"/>
</dbReference>
<name>A0A841ANY8_9MICO</name>
<comment type="caution">
    <text evidence="2">The sequence shown here is derived from an EMBL/GenBank/DDBJ whole genome shotgun (WGS) entry which is preliminary data.</text>
</comment>
<gene>
    <name evidence="2" type="ORF">HD599_001995</name>
</gene>
<evidence type="ECO:0000313" key="3">
    <source>
        <dbReference type="Proteomes" id="UP000536685"/>
    </source>
</evidence>
<evidence type="ECO:0000313" key="2">
    <source>
        <dbReference type="EMBL" id="MBB5843672.1"/>
    </source>
</evidence>
<feature type="transmembrane region" description="Helical" evidence="1">
    <location>
        <begin position="75"/>
        <end position="94"/>
    </location>
</feature>
<accession>A0A841ANY8</accession>
<proteinExistence type="predicted"/>
<protein>
    <submittedName>
        <fullName evidence="2">Uncharacterized protein</fullName>
    </submittedName>
</protein>
<keyword evidence="1" id="KW-1133">Transmembrane helix</keyword>
<dbReference type="RefSeq" id="WP_184236813.1">
    <property type="nucleotide sequence ID" value="NZ_JACHMJ010000001.1"/>
</dbReference>
<feature type="transmembrane region" description="Helical" evidence="1">
    <location>
        <begin position="46"/>
        <end position="66"/>
    </location>
</feature>
<evidence type="ECO:0000256" key="1">
    <source>
        <dbReference type="SAM" id="Phobius"/>
    </source>
</evidence>
<feature type="transmembrane region" description="Helical" evidence="1">
    <location>
        <begin position="21"/>
        <end position="40"/>
    </location>
</feature>